<dbReference type="SUPFAM" id="SSF53850">
    <property type="entry name" value="Periplasmic binding protein-like II"/>
    <property type="match status" value="1"/>
</dbReference>
<dbReference type="RefSeq" id="WP_203701542.1">
    <property type="nucleotide sequence ID" value="NZ_BAAALU010000010.1"/>
</dbReference>
<name>A0ABQ4BYY7_9ACTN</name>
<evidence type="ECO:0000256" key="1">
    <source>
        <dbReference type="SAM" id="SignalP"/>
    </source>
</evidence>
<protein>
    <submittedName>
        <fullName evidence="2">ABC transporter substrate-binding protein</fullName>
    </submittedName>
</protein>
<dbReference type="InterPro" id="IPR006059">
    <property type="entry name" value="SBP"/>
</dbReference>
<dbReference type="EMBL" id="BONC01000009">
    <property type="protein sequence ID" value="GIF55737.1"/>
    <property type="molecule type" value="Genomic_DNA"/>
</dbReference>
<sequence length="456" mass="48928">MTQRVFFRGAALAASLVVALPLVACSTSGAGQSGQDAGGKTIKVLVSSGHQQFKPVWDKLPEFTAQTGIKVQLDQVATTDIEGAFQRDVTVGACTYDNVELLDGALAGAAPKMADLSTYLTKSGSSAQALFDAQVGWTKGAMEFDGKVAYYPFYSGSKGIAYREDLFTDAKNKTDFKAEFGYDIPTPPTTPAQIVDLAKFFTGRGTQYGIVFSGQGDSGETTLADVIFRHGVNGYQSDDDNAMWGPSNPANQAKVVESATWLTDLIKNGYAPKSVTAMATGEATSFYTDGNAAMIYDHIYLPWAQFSAQDVVSKIGESGSFAPPSFVEGAGGITFYWGRGIPECSKNKDASWTFMQWVMSEENQKLALTEGQGVYVPTDKNLLAWSVEQGKVPQGVADAVSTNQPYKVTTATGRMRQKVNLPLVDRLYQGNLTPEQYAKDSGEAIQKEAVDSGLVK</sequence>
<comment type="caution">
    <text evidence="2">The sequence shown here is derived from an EMBL/GenBank/DDBJ whole genome shotgun (WGS) entry which is preliminary data.</text>
</comment>
<dbReference type="InterPro" id="IPR050490">
    <property type="entry name" value="Bact_solute-bd_prot1"/>
</dbReference>
<feature type="chain" id="PRO_5046614739" evidence="1">
    <location>
        <begin position="25"/>
        <end position="456"/>
    </location>
</feature>
<evidence type="ECO:0000313" key="2">
    <source>
        <dbReference type="EMBL" id="GIF55737.1"/>
    </source>
</evidence>
<gene>
    <name evidence="2" type="ORF">Air01nite_18320</name>
</gene>
<feature type="signal peptide" evidence="1">
    <location>
        <begin position="1"/>
        <end position="24"/>
    </location>
</feature>
<accession>A0ABQ4BYY7</accession>
<proteinExistence type="predicted"/>
<dbReference type="Pfam" id="PF13416">
    <property type="entry name" value="SBP_bac_8"/>
    <property type="match status" value="1"/>
</dbReference>
<dbReference type="PANTHER" id="PTHR43649:SF12">
    <property type="entry name" value="DIACETYLCHITOBIOSE BINDING PROTEIN DASA"/>
    <property type="match status" value="1"/>
</dbReference>
<organism evidence="2 3">
    <name type="scientific">Asanoa iriomotensis</name>
    <dbReference type="NCBI Taxonomy" id="234613"/>
    <lineage>
        <taxon>Bacteria</taxon>
        <taxon>Bacillati</taxon>
        <taxon>Actinomycetota</taxon>
        <taxon>Actinomycetes</taxon>
        <taxon>Micromonosporales</taxon>
        <taxon>Micromonosporaceae</taxon>
        <taxon>Asanoa</taxon>
    </lineage>
</organism>
<dbReference type="Gene3D" id="3.40.190.10">
    <property type="entry name" value="Periplasmic binding protein-like II"/>
    <property type="match status" value="1"/>
</dbReference>
<reference evidence="2 3" key="1">
    <citation type="submission" date="2021-01" db="EMBL/GenBank/DDBJ databases">
        <title>Whole genome shotgun sequence of Asanoa iriomotensis NBRC 100142.</title>
        <authorList>
            <person name="Komaki H."/>
            <person name="Tamura T."/>
        </authorList>
    </citation>
    <scope>NUCLEOTIDE SEQUENCE [LARGE SCALE GENOMIC DNA]</scope>
    <source>
        <strain evidence="2 3">NBRC 100142</strain>
    </source>
</reference>
<keyword evidence="3" id="KW-1185">Reference proteome</keyword>
<keyword evidence="1" id="KW-0732">Signal</keyword>
<dbReference type="PANTHER" id="PTHR43649">
    <property type="entry name" value="ARABINOSE-BINDING PROTEIN-RELATED"/>
    <property type="match status" value="1"/>
</dbReference>
<dbReference type="Proteomes" id="UP000624325">
    <property type="component" value="Unassembled WGS sequence"/>
</dbReference>
<evidence type="ECO:0000313" key="3">
    <source>
        <dbReference type="Proteomes" id="UP000624325"/>
    </source>
</evidence>